<name>A0A5B7STA6_9FLAO</name>
<dbReference type="AlphaFoldDB" id="A0A5B7STA6"/>
<gene>
    <name evidence="1" type="ORF">FGM00_08225</name>
</gene>
<sequence>MVKKGAIELLEEILTSYKEGRLHLDRLKDPNSDCQVNIKVGNRTYDDCNELIQHYRDEHEMLAYTTIEVIEKDKRYYFLEIRDYAKGETFLNQYPLHTILNRNSCVTPTTRTW</sequence>
<evidence type="ECO:0000313" key="1">
    <source>
        <dbReference type="EMBL" id="QCX00090.1"/>
    </source>
</evidence>
<reference evidence="1 2" key="1">
    <citation type="submission" date="2019-05" db="EMBL/GenBank/DDBJ databases">
        <title>Genome sequencing of F202Z8.</title>
        <authorList>
            <person name="Kwon Y.M."/>
        </authorList>
    </citation>
    <scope>NUCLEOTIDE SEQUENCE [LARGE SCALE GENOMIC DNA]</scope>
    <source>
        <strain evidence="1 2">F202Z8</strain>
    </source>
</reference>
<protein>
    <submittedName>
        <fullName evidence="1">Uncharacterized protein</fullName>
    </submittedName>
</protein>
<keyword evidence="2" id="KW-1185">Reference proteome</keyword>
<dbReference type="RefSeq" id="WP_138852437.1">
    <property type="nucleotide sequence ID" value="NZ_CP040710.1"/>
</dbReference>
<organism evidence="1 2">
    <name type="scientific">Aggregatimonas sangjinii</name>
    <dbReference type="NCBI Taxonomy" id="2583587"/>
    <lineage>
        <taxon>Bacteria</taxon>
        <taxon>Pseudomonadati</taxon>
        <taxon>Bacteroidota</taxon>
        <taxon>Flavobacteriia</taxon>
        <taxon>Flavobacteriales</taxon>
        <taxon>Flavobacteriaceae</taxon>
        <taxon>Aggregatimonas</taxon>
    </lineage>
</organism>
<dbReference type="Proteomes" id="UP000310017">
    <property type="component" value="Chromosome"/>
</dbReference>
<accession>A0A5B7STA6</accession>
<proteinExistence type="predicted"/>
<evidence type="ECO:0000313" key="2">
    <source>
        <dbReference type="Proteomes" id="UP000310017"/>
    </source>
</evidence>
<dbReference type="EMBL" id="CP040710">
    <property type="protein sequence ID" value="QCX00090.1"/>
    <property type="molecule type" value="Genomic_DNA"/>
</dbReference>
<dbReference type="KEGG" id="asag:FGM00_08225"/>